<protein>
    <recommendedName>
        <fullName evidence="5">Trichome birefringence-like N-terminal domain-containing protein</fullName>
    </recommendedName>
</protein>
<feature type="signal peptide" evidence="2">
    <location>
        <begin position="1"/>
        <end position="33"/>
    </location>
</feature>
<feature type="compositionally biased region" description="Polar residues" evidence="1">
    <location>
        <begin position="477"/>
        <end position="488"/>
    </location>
</feature>
<evidence type="ECO:0000256" key="1">
    <source>
        <dbReference type="SAM" id="MobiDB-lite"/>
    </source>
</evidence>
<feature type="chain" id="PRO_5045190577" description="Trichome birefringence-like N-terminal domain-containing protein" evidence="2">
    <location>
        <begin position="34"/>
        <end position="550"/>
    </location>
</feature>
<sequence length="550" mass="57834">MMTSRITITKARSLILCFSVVSVLGLSATPAHAADSCPASYRQPASNELPLLFGGVFQRCAAGCQPRKDDWSVACNPTQPTTKRTCRPFQTAAVMAAARAELGGAPAQLTPCQLMAYLRHRTLWLIGDSHMKHSYYALRCFLLDAWDHKQGECAPSASPAANAALWRAADTNHTSVLRGKRPMTDVPKCIHLLEGGRICWVHSVRGEEFAAAPSAPEAPALLQVLQGSLASPQDIFLLNFGRWHFHNCIGLMADSYTQSLLQLGAFYQRTRATFPNMFFKVSGHDHTECDAAGNMVDPATRCVPAGQGRYPLSIGRRVADTAVNVLGRHNMSLVDSYALSLQLWQAHTMYADGSVDCNHWCAPGLSELDIWTLYEAFRSHPTLRPLAAAAAAGQQRGSRAAAQPACLPVTSDRPPAEWLSSSGSSSMGREGDEEGADPSSSSSSSSNTAGDAVMPGTDATVGSVAAEGGDAHAGEETNATAGSSHTTDNSGGSSNNSSSSSSSSGLADQAAAAKYQLPGGSDAGGSLSASADAAMQHNADTISSSNSHHP</sequence>
<reference evidence="3 4" key="1">
    <citation type="submission" date="2023-05" db="EMBL/GenBank/DDBJ databases">
        <title>A 100% complete, gapless, phased diploid assembly of the Scenedesmus obliquus UTEX 3031 genome.</title>
        <authorList>
            <person name="Biondi T.C."/>
            <person name="Hanschen E.R."/>
            <person name="Kwon T."/>
            <person name="Eng W."/>
            <person name="Kruse C.P.S."/>
            <person name="Koehler S.I."/>
            <person name="Kunde Y."/>
            <person name="Gleasner C.D."/>
            <person name="You Mak K.T."/>
            <person name="Polle J."/>
            <person name="Hovde B.T."/>
            <person name="Starkenburg S.R."/>
        </authorList>
    </citation>
    <scope>NUCLEOTIDE SEQUENCE [LARGE SCALE GENOMIC DNA]</scope>
    <source>
        <strain evidence="3 4">DOE0152z</strain>
    </source>
</reference>
<evidence type="ECO:0000313" key="3">
    <source>
        <dbReference type="EMBL" id="WIA20349.1"/>
    </source>
</evidence>
<keyword evidence="2" id="KW-0732">Signal</keyword>
<accession>A0ABY8UFU4</accession>
<evidence type="ECO:0008006" key="5">
    <source>
        <dbReference type="Google" id="ProtNLM"/>
    </source>
</evidence>
<feature type="compositionally biased region" description="Polar residues" evidence="1">
    <location>
        <begin position="538"/>
        <end position="550"/>
    </location>
</feature>
<feature type="region of interest" description="Disordered" evidence="1">
    <location>
        <begin position="395"/>
        <end position="550"/>
    </location>
</feature>
<feature type="compositionally biased region" description="Low complexity" evidence="1">
    <location>
        <begin position="524"/>
        <end position="534"/>
    </location>
</feature>
<feature type="compositionally biased region" description="Low complexity" evidence="1">
    <location>
        <begin position="395"/>
        <end position="405"/>
    </location>
</feature>
<organism evidence="3 4">
    <name type="scientific">Tetradesmus obliquus</name>
    <name type="common">Green alga</name>
    <name type="synonym">Acutodesmus obliquus</name>
    <dbReference type="NCBI Taxonomy" id="3088"/>
    <lineage>
        <taxon>Eukaryota</taxon>
        <taxon>Viridiplantae</taxon>
        <taxon>Chlorophyta</taxon>
        <taxon>core chlorophytes</taxon>
        <taxon>Chlorophyceae</taxon>
        <taxon>CS clade</taxon>
        <taxon>Sphaeropleales</taxon>
        <taxon>Scenedesmaceae</taxon>
        <taxon>Tetradesmus</taxon>
    </lineage>
</organism>
<evidence type="ECO:0000313" key="4">
    <source>
        <dbReference type="Proteomes" id="UP001244341"/>
    </source>
</evidence>
<keyword evidence="4" id="KW-1185">Reference proteome</keyword>
<proteinExistence type="predicted"/>
<evidence type="ECO:0000256" key="2">
    <source>
        <dbReference type="SAM" id="SignalP"/>
    </source>
</evidence>
<gene>
    <name evidence="3" type="ORF">OEZ85_006180</name>
</gene>
<name>A0ABY8UFU4_TETOB</name>
<feature type="compositionally biased region" description="Low complexity" evidence="1">
    <location>
        <begin position="489"/>
        <end position="505"/>
    </location>
</feature>
<dbReference type="EMBL" id="CP126218">
    <property type="protein sequence ID" value="WIA20349.1"/>
    <property type="molecule type" value="Genomic_DNA"/>
</dbReference>
<feature type="compositionally biased region" description="Low complexity" evidence="1">
    <location>
        <begin position="417"/>
        <end position="428"/>
    </location>
</feature>
<dbReference type="Proteomes" id="UP001244341">
    <property type="component" value="Chromosome 11b"/>
</dbReference>